<evidence type="ECO:0000256" key="7">
    <source>
        <dbReference type="ARBA" id="ARBA00022840"/>
    </source>
</evidence>
<evidence type="ECO:0000259" key="12">
    <source>
        <dbReference type="Pfam" id="PF02896"/>
    </source>
</evidence>
<dbReference type="GO" id="GO:0046872">
    <property type="term" value="F:metal ion binding"/>
    <property type="evidence" value="ECO:0007669"/>
    <property type="project" value="UniProtKB-KW"/>
</dbReference>
<feature type="domain" description="Pyruvate phosphate dikinase AMP/ATP-binding" evidence="11">
    <location>
        <begin position="179"/>
        <end position="250"/>
    </location>
</feature>
<sequence length="428" mass="46839">MPPSPLYTPQDVPSFKKRRNRLPNTRAKQLLRAAERDYNDPPPPPGLGECCGSSCDPCVNDLWKEELAIWRERWGDGAVEDGAAEQLPHAGGAVVSCGQFSYWHYIDSNGIRKHMAELIADRELGKAHLAATAVSAPHIAGSPPKQASRTSAWPSDPALQQKIFQTPALLARRPRETPQPPKAERFALVLGDPELLQLARWVCTIETACSCPMDVEYAKDSLTNALFIVQARPETVHSRRDATVAFNMYNIDHKGRTLTTGLAVGDAALSVRLCLIEPAYEMDKFINACVLVTATTDPDRVPIMERAAAIITDYGGRTSHAAIVANSAFLPSWTPSYAREGSAQGRVWAADYVMCEILPSAVLAEQFAAHFDGFLIWSTDLTQLIWGNDHDSDELGELFYEQGEATKTLVAQVARVARRAGCKVGICG</sequence>
<dbReference type="InterPro" id="IPR040442">
    <property type="entry name" value="Pyrv_kinase-like_dom_sf"/>
</dbReference>
<feature type="domain" description="Oxidoreductase-like" evidence="13">
    <location>
        <begin position="41"/>
        <end position="73"/>
    </location>
</feature>
<evidence type="ECO:0000256" key="6">
    <source>
        <dbReference type="ARBA" id="ARBA00022777"/>
    </source>
</evidence>
<comment type="similarity">
    <text evidence="2">Belongs to the PEP-utilizing enzyme family.</text>
</comment>
<dbReference type="Gene3D" id="3.20.20.60">
    <property type="entry name" value="Phosphoenolpyruvate-binding domains"/>
    <property type="match status" value="1"/>
</dbReference>
<evidence type="ECO:0000256" key="1">
    <source>
        <dbReference type="ARBA" id="ARBA00001946"/>
    </source>
</evidence>
<dbReference type="Pfam" id="PF01326">
    <property type="entry name" value="PPDK_N"/>
    <property type="match status" value="1"/>
</dbReference>
<keyword evidence="7" id="KW-0067">ATP-binding</keyword>
<dbReference type="Proteomes" id="UP000254937">
    <property type="component" value="Unassembled WGS sequence"/>
</dbReference>
<name>A0A370PY46_ASPPH</name>
<dbReference type="SUPFAM" id="SSF51621">
    <property type="entry name" value="Phosphoenolpyruvate/pyruvate domain"/>
    <property type="match status" value="1"/>
</dbReference>
<dbReference type="InterPro" id="IPR019180">
    <property type="entry name" value="Oxidoreductase-like_N"/>
</dbReference>
<evidence type="ECO:0000259" key="13">
    <source>
        <dbReference type="Pfam" id="PF09791"/>
    </source>
</evidence>
<dbReference type="Gene3D" id="3.30.470.20">
    <property type="entry name" value="ATP-grasp fold, B domain"/>
    <property type="match status" value="1"/>
</dbReference>
<dbReference type="PANTHER" id="PTHR43030">
    <property type="entry name" value="PHOSPHOENOLPYRUVATE SYNTHASE"/>
    <property type="match status" value="1"/>
</dbReference>
<protein>
    <submittedName>
        <fullName evidence="14">Uncharacterized protein</fullName>
    </submittedName>
</protein>
<keyword evidence="8" id="KW-0460">Magnesium</keyword>
<dbReference type="InterPro" id="IPR008279">
    <property type="entry name" value="PEP-util_enz_mobile_dom"/>
</dbReference>
<dbReference type="Gene3D" id="3.50.30.10">
    <property type="entry name" value="Phosphohistidine domain"/>
    <property type="match status" value="1"/>
</dbReference>
<dbReference type="GO" id="GO:0008986">
    <property type="term" value="F:pyruvate, water dikinase activity"/>
    <property type="evidence" value="ECO:0007669"/>
    <property type="project" value="InterPro"/>
</dbReference>
<evidence type="ECO:0000313" key="14">
    <source>
        <dbReference type="EMBL" id="RDK46834.1"/>
    </source>
</evidence>
<evidence type="ECO:0000256" key="8">
    <source>
        <dbReference type="ARBA" id="ARBA00022842"/>
    </source>
</evidence>
<dbReference type="Pfam" id="PF09791">
    <property type="entry name" value="Oxidored-like"/>
    <property type="match status" value="1"/>
</dbReference>
<evidence type="ECO:0000256" key="5">
    <source>
        <dbReference type="ARBA" id="ARBA00022741"/>
    </source>
</evidence>
<evidence type="ECO:0000256" key="4">
    <source>
        <dbReference type="ARBA" id="ARBA00022723"/>
    </source>
</evidence>
<evidence type="ECO:0000256" key="2">
    <source>
        <dbReference type="ARBA" id="ARBA00007837"/>
    </source>
</evidence>
<dbReference type="InterPro" id="IPR036637">
    <property type="entry name" value="Phosphohistidine_dom_sf"/>
</dbReference>
<dbReference type="SUPFAM" id="SSF56059">
    <property type="entry name" value="Glutathione synthetase ATP-binding domain-like"/>
    <property type="match status" value="1"/>
</dbReference>
<dbReference type="InterPro" id="IPR002192">
    <property type="entry name" value="PPDK_AMP/ATP-bd"/>
</dbReference>
<reference evidence="14 15" key="1">
    <citation type="submission" date="2018-07" db="EMBL/GenBank/DDBJ databases">
        <title>Section-level genome sequencing of Aspergillus section Nigri to investigate inter- and intra-species variation.</title>
        <authorList>
            <consortium name="DOE Joint Genome Institute"/>
            <person name="Vesth T.C."/>
            <person name="Nybo J.L."/>
            <person name="Theobald S."/>
            <person name="Frisvad J.C."/>
            <person name="Larsen T.O."/>
            <person name="Nielsen K.F."/>
            <person name="Hoof J.B."/>
            <person name="Brandl J."/>
            <person name="Salamov A."/>
            <person name="Riley R."/>
            <person name="Gladden J.M."/>
            <person name="Phatale P."/>
            <person name="Nielsen M.T."/>
            <person name="Lyhne E.K."/>
            <person name="Kogle M.E."/>
            <person name="Strasser K."/>
            <person name="McDonnell E."/>
            <person name="Barry K."/>
            <person name="Clum A."/>
            <person name="Chen C."/>
            <person name="Nolan M."/>
            <person name="Sandor L."/>
            <person name="Kuo A."/>
            <person name="Lipzen A."/>
            <person name="Hainaut M."/>
            <person name="Drula E."/>
            <person name="Tsang A."/>
            <person name="Magnuson J.K."/>
            <person name="Henrissat B."/>
            <person name="Wiebenga A."/>
            <person name="Simmons B.A."/>
            <person name="Makela M.R."/>
            <person name="De vries R.P."/>
            <person name="Grigoriev I.V."/>
            <person name="Mortensen U.H."/>
            <person name="Baker S.E."/>
            <person name="Andersen M.R."/>
        </authorList>
    </citation>
    <scope>NUCLEOTIDE SEQUENCE [LARGE SCALE GENOMIC DNA]</scope>
    <source>
        <strain evidence="14 15">ATCC 13157</strain>
    </source>
</reference>
<evidence type="ECO:0000259" key="11">
    <source>
        <dbReference type="Pfam" id="PF01326"/>
    </source>
</evidence>
<gene>
    <name evidence="14" type="ORF">M752DRAFT_261794</name>
</gene>
<feature type="domain" description="PEP-utilising enzyme C-terminal" evidence="12">
    <location>
        <begin position="353"/>
        <end position="428"/>
    </location>
</feature>
<keyword evidence="6" id="KW-0418">Kinase</keyword>
<dbReference type="Pfam" id="PF02896">
    <property type="entry name" value="PEP-utilizers_C"/>
    <property type="match status" value="1"/>
</dbReference>
<dbReference type="Pfam" id="PF00391">
    <property type="entry name" value="PEP-utilizers"/>
    <property type="match status" value="1"/>
</dbReference>
<dbReference type="InterPro" id="IPR000121">
    <property type="entry name" value="PEP_util_C"/>
</dbReference>
<keyword evidence="5" id="KW-0547">Nucleotide-binding</keyword>
<proteinExistence type="inferred from homology"/>
<dbReference type="EMBL" id="KZ851845">
    <property type="protein sequence ID" value="RDK46834.1"/>
    <property type="molecule type" value="Genomic_DNA"/>
</dbReference>
<dbReference type="InterPro" id="IPR006319">
    <property type="entry name" value="PEP_synth"/>
</dbReference>
<evidence type="ECO:0000313" key="15">
    <source>
        <dbReference type="Proteomes" id="UP000254937"/>
    </source>
</evidence>
<organism evidence="14 15">
    <name type="scientific">Aspergillus phoenicis ATCC 13157</name>
    <dbReference type="NCBI Taxonomy" id="1353007"/>
    <lineage>
        <taxon>Eukaryota</taxon>
        <taxon>Fungi</taxon>
        <taxon>Dikarya</taxon>
        <taxon>Ascomycota</taxon>
        <taxon>Pezizomycotina</taxon>
        <taxon>Eurotiomycetes</taxon>
        <taxon>Eurotiomycetidae</taxon>
        <taxon>Eurotiales</taxon>
        <taxon>Aspergillaceae</taxon>
        <taxon>Aspergillus</taxon>
    </lineage>
</organism>
<evidence type="ECO:0000256" key="9">
    <source>
        <dbReference type="SAM" id="MobiDB-lite"/>
    </source>
</evidence>
<dbReference type="GO" id="GO:0005524">
    <property type="term" value="F:ATP binding"/>
    <property type="evidence" value="ECO:0007669"/>
    <property type="project" value="UniProtKB-KW"/>
</dbReference>
<dbReference type="AlphaFoldDB" id="A0A370PY46"/>
<keyword evidence="15" id="KW-1185">Reference proteome</keyword>
<evidence type="ECO:0000259" key="10">
    <source>
        <dbReference type="Pfam" id="PF00391"/>
    </source>
</evidence>
<comment type="cofactor">
    <cofactor evidence="1">
        <name>Mg(2+)</name>
        <dbReference type="ChEBI" id="CHEBI:18420"/>
    </cofactor>
</comment>
<accession>A0A370PY46</accession>
<dbReference type="SUPFAM" id="SSF52009">
    <property type="entry name" value="Phosphohistidine domain"/>
    <property type="match status" value="1"/>
</dbReference>
<dbReference type="InterPro" id="IPR015813">
    <property type="entry name" value="Pyrv/PenolPyrv_kinase-like_dom"/>
</dbReference>
<keyword evidence="4" id="KW-0479">Metal-binding</keyword>
<evidence type="ECO:0000256" key="3">
    <source>
        <dbReference type="ARBA" id="ARBA00022679"/>
    </source>
</evidence>
<keyword evidence="3" id="KW-0808">Transferase</keyword>
<feature type="region of interest" description="Disordered" evidence="9">
    <location>
        <begin position="1"/>
        <end position="23"/>
    </location>
</feature>
<dbReference type="PANTHER" id="PTHR43030:SF1">
    <property type="entry name" value="PHOSPHOENOLPYRUVATE SYNTHASE"/>
    <property type="match status" value="1"/>
</dbReference>
<feature type="domain" description="PEP-utilising enzyme mobile" evidence="10">
    <location>
        <begin position="289"/>
        <end position="330"/>
    </location>
</feature>